<dbReference type="InterPro" id="IPR005135">
    <property type="entry name" value="Endo/exonuclease/phosphatase"/>
</dbReference>
<dbReference type="InterPro" id="IPR020847">
    <property type="entry name" value="AP_endonuclease_F1_BS"/>
</dbReference>
<reference evidence="7 8" key="1">
    <citation type="submission" date="2024-03" db="EMBL/GenBank/DDBJ databases">
        <title>Novel species of the genus Variovorax.</title>
        <authorList>
            <person name="Liu Q."/>
            <person name="Xin Y.-H."/>
        </authorList>
    </citation>
    <scope>NUCLEOTIDE SEQUENCE [LARGE SCALE GENOMIC DNA]</scope>
    <source>
        <strain evidence="7 8">KACC 18901</strain>
    </source>
</reference>
<dbReference type="Gene3D" id="3.60.10.10">
    <property type="entry name" value="Endonuclease/exonuclease/phosphatase"/>
    <property type="match status" value="1"/>
</dbReference>
<dbReference type="EC" id="3.1.11.2" evidence="7"/>
<dbReference type="RefSeq" id="WP_340337307.1">
    <property type="nucleotide sequence ID" value="NZ_JBBKZS010000009.1"/>
</dbReference>
<sequence>MRIASYNVNGVVNRLPQLCAWLDVTQPDVVCLQELKCTTAAFPQRELKALGYEVLVHGQATWNGVAILARGAAPLETRRGLPLSKGEPADTQSRYLEAAVNGIVIACLYLPNGNPQPGPKFDYKLAWFQRLNRHAADLIKTGHPVVLAGDFNVVPTDGDIYSTASWKDNALLQPEARAAWRALLKQGWTDALKRQFPDKTPYTFWSYLRNRWPRDAGLRIDHVLLSPALAQRMTEAGVDRAVRGLEGSSDHAPVWVELADGDASA</sequence>
<comment type="cofactor">
    <cofactor evidence="1">
        <name>Mg(2+)</name>
        <dbReference type="ChEBI" id="CHEBI:18420"/>
    </cofactor>
</comment>
<organism evidence="7 8">
    <name type="scientific">Variovorax robiniae</name>
    <dbReference type="NCBI Taxonomy" id="1836199"/>
    <lineage>
        <taxon>Bacteria</taxon>
        <taxon>Pseudomonadati</taxon>
        <taxon>Pseudomonadota</taxon>
        <taxon>Betaproteobacteria</taxon>
        <taxon>Burkholderiales</taxon>
        <taxon>Comamonadaceae</taxon>
        <taxon>Variovorax</taxon>
    </lineage>
</organism>
<dbReference type="EMBL" id="JBBKZS010000009">
    <property type="protein sequence ID" value="MEJ8857246.1"/>
    <property type="molecule type" value="Genomic_DNA"/>
</dbReference>
<dbReference type="InterPro" id="IPR037493">
    <property type="entry name" value="ExoIII-like"/>
</dbReference>
<dbReference type="Pfam" id="PF03372">
    <property type="entry name" value="Exo_endo_phos"/>
    <property type="match status" value="1"/>
</dbReference>
<proteinExistence type="inferred from homology"/>
<dbReference type="NCBIfam" id="TIGR00195">
    <property type="entry name" value="exoDNase_III"/>
    <property type="match status" value="1"/>
</dbReference>
<evidence type="ECO:0000256" key="1">
    <source>
        <dbReference type="ARBA" id="ARBA00001946"/>
    </source>
</evidence>
<keyword evidence="4 7" id="KW-0378">Hydrolase</keyword>
<evidence type="ECO:0000256" key="3">
    <source>
        <dbReference type="ARBA" id="ARBA00022723"/>
    </source>
</evidence>
<name>A0ABU8XBM4_9BURK</name>
<evidence type="ECO:0000256" key="2">
    <source>
        <dbReference type="ARBA" id="ARBA00007092"/>
    </source>
</evidence>
<dbReference type="PROSITE" id="PS00726">
    <property type="entry name" value="AP_NUCLEASE_F1_1"/>
    <property type="match status" value="1"/>
</dbReference>
<dbReference type="SUPFAM" id="SSF56219">
    <property type="entry name" value="DNase I-like"/>
    <property type="match status" value="1"/>
</dbReference>
<keyword evidence="8" id="KW-1185">Reference proteome</keyword>
<dbReference type="InterPro" id="IPR036691">
    <property type="entry name" value="Endo/exonu/phosph_ase_sf"/>
</dbReference>
<evidence type="ECO:0000259" key="6">
    <source>
        <dbReference type="Pfam" id="PF03372"/>
    </source>
</evidence>
<evidence type="ECO:0000313" key="7">
    <source>
        <dbReference type="EMBL" id="MEJ8857246.1"/>
    </source>
</evidence>
<accession>A0ABU8XBM4</accession>
<comment type="similarity">
    <text evidence="2">Belongs to the DNA repair enzymes AP/ExoA family.</text>
</comment>
<dbReference type="CDD" id="cd09086">
    <property type="entry name" value="ExoIII-like_AP-endo"/>
    <property type="match status" value="1"/>
</dbReference>
<dbReference type="PANTHER" id="PTHR43250:SF1">
    <property type="entry name" value="EXODEOXYRIBONUCLEASE III"/>
    <property type="match status" value="1"/>
</dbReference>
<protein>
    <submittedName>
        <fullName evidence="7">Exodeoxyribonuclease III</fullName>
        <ecNumber evidence="7">3.1.11.2</ecNumber>
    </submittedName>
</protein>
<comment type="caution">
    <text evidence="7">The sequence shown here is derived from an EMBL/GenBank/DDBJ whole genome shotgun (WGS) entry which is preliminary data.</text>
</comment>
<gene>
    <name evidence="7" type="ORF">WKW79_21900</name>
</gene>
<evidence type="ECO:0000256" key="4">
    <source>
        <dbReference type="ARBA" id="ARBA00022801"/>
    </source>
</evidence>
<evidence type="ECO:0000313" key="8">
    <source>
        <dbReference type="Proteomes" id="UP001367030"/>
    </source>
</evidence>
<keyword evidence="5" id="KW-0460">Magnesium</keyword>
<dbReference type="GO" id="GO:0008311">
    <property type="term" value="F:double-stranded DNA 3'-5' DNA exonuclease activity"/>
    <property type="evidence" value="ECO:0007669"/>
    <property type="project" value="UniProtKB-EC"/>
</dbReference>
<dbReference type="PROSITE" id="PS51435">
    <property type="entry name" value="AP_NUCLEASE_F1_4"/>
    <property type="match status" value="1"/>
</dbReference>
<evidence type="ECO:0000256" key="5">
    <source>
        <dbReference type="ARBA" id="ARBA00022842"/>
    </source>
</evidence>
<dbReference type="NCBIfam" id="TIGR00633">
    <property type="entry name" value="xth"/>
    <property type="match status" value="1"/>
</dbReference>
<dbReference type="Proteomes" id="UP001367030">
    <property type="component" value="Unassembled WGS sequence"/>
</dbReference>
<feature type="domain" description="Endonuclease/exonuclease/phosphatase" evidence="6">
    <location>
        <begin position="4"/>
        <end position="251"/>
    </location>
</feature>
<keyword evidence="3" id="KW-0479">Metal-binding</keyword>
<dbReference type="PANTHER" id="PTHR43250">
    <property type="entry name" value="EXODEOXYRIBONUCLEASE III"/>
    <property type="match status" value="1"/>
</dbReference>
<dbReference type="InterPro" id="IPR004808">
    <property type="entry name" value="AP_endonuc_1"/>
</dbReference>